<protein>
    <recommendedName>
        <fullName evidence="5">Pseudouridine synthase</fullName>
        <ecNumber evidence="5">5.4.99.-</ecNumber>
    </recommendedName>
</protein>
<name>A0AAJ1Q450_9LACT</name>
<dbReference type="SUPFAM" id="SSF55120">
    <property type="entry name" value="Pseudouridine synthase"/>
    <property type="match status" value="1"/>
</dbReference>
<evidence type="ECO:0000256" key="3">
    <source>
        <dbReference type="ARBA" id="ARBA00023235"/>
    </source>
</evidence>
<dbReference type="InterPro" id="IPR000748">
    <property type="entry name" value="PsdUridine_synth_RsuA/RluB/E/F"/>
</dbReference>
<dbReference type="InterPro" id="IPR020094">
    <property type="entry name" value="TruA/RsuA/RluB/E/F_N"/>
</dbReference>
<dbReference type="CDD" id="cd00165">
    <property type="entry name" value="S4"/>
    <property type="match status" value="1"/>
</dbReference>
<dbReference type="FunFam" id="3.10.290.10:FF:000003">
    <property type="entry name" value="Pseudouridine synthase"/>
    <property type="match status" value="1"/>
</dbReference>
<dbReference type="Gene3D" id="3.30.70.580">
    <property type="entry name" value="Pseudouridine synthase I, catalytic domain, N-terminal subdomain"/>
    <property type="match status" value="1"/>
</dbReference>
<proteinExistence type="inferred from homology"/>
<dbReference type="SMART" id="SM00363">
    <property type="entry name" value="S4"/>
    <property type="match status" value="1"/>
</dbReference>
<dbReference type="NCBIfam" id="TIGR00093">
    <property type="entry name" value="pseudouridine synthase"/>
    <property type="match status" value="1"/>
</dbReference>
<comment type="caution">
    <text evidence="7">The sequence shown here is derived from an EMBL/GenBank/DDBJ whole genome shotgun (WGS) entry which is preliminary data.</text>
</comment>
<evidence type="ECO:0000313" key="8">
    <source>
        <dbReference type="Proteomes" id="UP001229251"/>
    </source>
</evidence>
<gene>
    <name evidence="7" type="ORF">QP433_00585</name>
</gene>
<dbReference type="PROSITE" id="PS50889">
    <property type="entry name" value="S4"/>
    <property type="match status" value="1"/>
</dbReference>
<dbReference type="FunFam" id="3.30.70.1560:FF:000001">
    <property type="entry name" value="Pseudouridine synthase"/>
    <property type="match status" value="1"/>
</dbReference>
<dbReference type="InterPro" id="IPR020103">
    <property type="entry name" value="PsdUridine_synth_cat_dom_sf"/>
</dbReference>
<dbReference type="PROSITE" id="PS01149">
    <property type="entry name" value="PSI_RSU"/>
    <property type="match status" value="1"/>
</dbReference>
<feature type="domain" description="RNA-binding S4" evidence="6">
    <location>
        <begin position="2"/>
        <end position="63"/>
    </location>
</feature>
<dbReference type="EMBL" id="JASOOE010000001">
    <property type="protein sequence ID" value="MDK7186474.1"/>
    <property type="molecule type" value="Genomic_DNA"/>
</dbReference>
<organism evidence="7 8">
    <name type="scientific">Facklamia hominis</name>
    <dbReference type="NCBI Taxonomy" id="178214"/>
    <lineage>
        <taxon>Bacteria</taxon>
        <taxon>Bacillati</taxon>
        <taxon>Bacillota</taxon>
        <taxon>Bacilli</taxon>
        <taxon>Lactobacillales</taxon>
        <taxon>Aerococcaceae</taxon>
        <taxon>Facklamia</taxon>
    </lineage>
</organism>
<dbReference type="Pfam" id="PF01479">
    <property type="entry name" value="S4"/>
    <property type="match status" value="1"/>
</dbReference>
<dbReference type="InterPro" id="IPR036986">
    <property type="entry name" value="S4_RNA-bd_sf"/>
</dbReference>
<dbReference type="SUPFAM" id="SSF55174">
    <property type="entry name" value="Alpha-L RNA-binding motif"/>
    <property type="match status" value="1"/>
</dbReference>
<dbReference type="GO" id="GO:0003723">
    <property type="term" value="F:RNA binding"/>
    <property type="evidence" value="ECO:0007669"/>
    <property type="project" value="UniProtKB-KW"/>
</dbReference>
<dbReference type="RefSeq" id="WP_006907510.1">
    <property type="nucleotide sequence ID" value="NZ_JASOOE010000001.1"/>
</dbReference>
<comment type="similarity">
    <text evidence="1 5">Belongs to the pseudouridine synthase RsuA family.</text>
</comment>
<evidence type="ECO:0000259" key="6">
    <source>
        <dbReference type="SMART" id="SM00363"/>
    </source>
</evidence>
<evidence type="ECO:0000256" key="1">
    <source>
        <dbReference type="ARBA" id="ARBA00008348"/>
    </source>
</evidence>
<sequence length="243" mass="27707">MERLQKVMAHAGVASRRKCEELITQGRVKVQGQVVDQLGVKVSPNDRIEVDGIPIYREEPRYILLYKPRNYISAVEDDKGRPVVVDLINGVDERIYPIGRLDFDTTGLLLLTNDGDFANRMMHPRFQVEKVYIAKIKGIPQVDALKRLSKGVMVDGKLTSKANVKLLKQNASNQTAVVELTIHEGWNHQVKKMFEAIGHPVIKLKREAFAFLNLDKMQAGDWRYLTSFEVDKLRKMAESGHRK</sequence>
<dbReference type="GO" id="GO:0000455">
    <property type="term" value="P:enzyme-directed rRNA pseudouridine synthesis"/>
    <property type="evidence" value="ECO:0007669"/>
    <property type="project" value="UniProtKB-ARBA"/>
</dbReference>
<keyword evidence="3 5" id="KW-0413">Isomerase</keyword>
<keyword evidence="2 4" id="KW-0694">RNA-binding</keyword>
<dbReference type="InterPro" id="IPR018496">
    <property type="entry name" value="PsdUridine_synth_RsuA/RluB_CS"/>
</dbReference>
<dbReference type="InterPro" id="IPR042092">
    <property type="entry name" value="PsdUridine_s_RsuA/RluB/E/F_cat"/>
</dbReference>
<dbReference type="GO" id="GO:0005829">
    <property type="term" value="C:cytosol"/>
    <property type="evidence" value="ECO:0007669"/>
    <property type="project" value="UniProtKB-ARBA"/>
</dbReference>
<dbReference type="GO" id="GO:0120159">
    <property type="term" value="F:rRNA pseudouridine synthase activity"/>
    <property type="evidence" value="ECO:0007669"/>
    <property type="project" value="UniProtKB-ARBA"/>
</dbReference>
<evidence type="ECO:0000313" key="7">
    <source>
        <dbReference type="EMBL" id="MDK7186474.1"/>
    </source>
</evidence>
<dbReference type="Gene3D" id="3.30.70.1560">
    <property type="entry name" value="Alpha-L RNA-binding motif"/>
    <property type="match status" value="1"/>
</dbReference>
<dbReference type="InterPro" id="IPR002942">
    <property type="entry name" value="S4_RNA-bd"/>
</dbReference>
<dbReference type="PANTHER" id="PTHR47683:SF2">
    <property type="entry name" value="RNA-BINDING S4 DOMAIN-CONTAINING PROTEIN"/>
    <property type="match status" value="1"/>
</dbReference>
<dbReference type="InterPro" id="IPR050343">
    <property type="entry name" value="RsuA_PseudoU_synthase"/>
</dbReference>
<dbReference type="AlphaFoldDB" id="A0AAJ1Q450"/>
<reference evidence="7" key="1">
    <citation type="submission" date="2023-05" db="EMBL/GenBank/DDBJ databases">
        <title>Cataloging the Phylogenetic Diversity of Human Bladder Bacteria.</title>
        <authorList>
            <person name="Du J."/>
        </authorList>
    </citation>
    <scope>NUCLEOTIDE SEQUENCE</scope>
    <source>
        <strain evidence="7">UMB1231</strain>
    </source>
</reference>
<dbReference type="Gene3D" id="3.10.290.10">
    <property type="entry name" value="RNA-binding S4 domain"/>
    <property type="match status" value="1"/>
</dbReference>
<dbReference type="Proteomes" id="UP001229251">
    <property type="component" value="Unassembled WGS sequence"/>
</dbReference>
<dbReference type="PANTHER" id="PTHR47683">
    <property type="entry name" value="PSEUDOURIDINE SYNTHASE FAMILY PROTEIN-RELATED"/>
    <property type="match status" value="1"/>
</dbReference>
<dbReference type="CDD" id="cd02870">
    <property type="entry name" value="PseudoU_synth_RsuA_like"/>
    <property type="match status" value="1"/>
</dbReference>
<accession>A0AAJ1Q450</accession>
<dbReference type="Pfam" id="PF00849">
    <property type="entry name" value="PseudoU_synth_2"/>
    <property type="match status" value="1"/>
</dbReference>
<dbReference type="InterPro" id="IPR006145">
    <property type="entry name" value="PsdUridine_synth_RsuA/RluA"/>
</dbReference>
<dbReference type="EC" id="5.4.99.-" evidence="5"/>
<evidence type="ECO:0000256" key="5">
    <source>
        <dbReference type="RuleBase" id="RU003887"/>
    </source>
</evidence>
<evidence type="ECO:0000256" key="4">
    <source>
        <dbReference type="PROSITE-ProRule" id="PRU00182"/>
    </source>
</evidence>
<evidence type="ECO:0000256" key="2">
    <source>
        <dbReference type="ARBA" id="ARBA00022884"/>
    </source>
</evidence>
<dbReference type="FunFam" id="3.30.70.580:FF:000005">
    <property type="entry name" value="Pseudouridine synthase"/>
    <property type="match status" value="1"/>
</dbReference>